<proteinExistence type="predicted"/>
<dbReference type="RefSeq" id="WP_078757545.1">
    <property type="nucleotide sequence ID" value="NZ_FUXP01000002.1"/>
</dbReference>
<keyword evidence="3" id="KW-1185">Reference proteome</keyword>
<dbReference type="AlphaFoldDB" id="A0A1T4NV73"/>
<sequence>MSRPIISPSYCVLLLAGLLAAPTASAREAVARIDRIETGVADLEEVVVELSWPRDEAEGQLRLRAREIDAPALGYRFRDVSWECPLLRGAGNAWHCEGPVSGAVGVASLSVTLEDEDVSAELQRGPANVRVHRSGSSPDVTRIDLVAIPLAWTQALLSKAWEEGRLGQGRVDASLQVSSMDEGIGISGPLQLASAGLDTPDGTIAAAGIDGSLQLDATIADTSTVSVDGVLEGSELLFGSTYVALGQRRVSLGIRAIQEDTQGWRLPAFSWNDPGIFTADGSAVFGGEMALDALVLEASSPDLSRLADGYLSGWLGTAGLADLRLQGSADARIEWLDGALSDALVRLHAVDVDDPAGRFEFEHLDGDLRFSGGSDAASQLSWQGGTLYGLPFGAARLPFSSKGGAIWLREEVDFPILGGQATLSDLHIVPPGDGAGMQMEFGLGLASLDVSRLSEALGWPAFTGELSGTLPSARYADNRLVLDGGLEMQLFGGKVTVGSLSMERPFGVLPTLSADVAFDDIDLLALTGAFDFGSITGKLDGRVQALRLVDWQPVAFDAWLNTDRHRGVRQRISQRAVQDLTSVGNSSFVGSLQAQLIGFFDDFGYSRIGIGCTLADEVCTMTGLVPAGAGFVIVEGSGLPRLTVVGFNRRVDWPILVERLQAVGSGDVKPVVD</sequence>
<evidence type="ECO:0008006" key="4">
    <source>
        <dbReference type="Google" id="ProtNLM"/>
    </source>
</evidence>
<dbReference type="OrthoDB" id="6191549at2"/>
<accession>A0A1T4NV73</accession>
<feature type="chain" id="PRO_5010539550" description="Dicarboxylate transport" evidence="1">
    <location>
        <begin position="27"/>
        <end position="673"/>
    </location>
</feature>
<protein>
    <recommendedName>
        <fullName evidence="4">Dicarboxylate transport</fullName>
    </recommendedName>
</protein>
<dbReference type="EMBL" id="FUXP01000002">
    <property type="protein sequence ID" value="SJZ82962.1"/>
    <property type="molecule type" value="Genomic_DNA"/>
</dbReference>
<evidence type="ECO:0000256" key="1">
    <source>
        <dbReference type="SAM" id="SignalP"/>
    </source>
</evidence>
<dbReference type="Proteomes" id="UP000190061">
    <property type="component" value="Unassembled WGS sequence"/>
</dbReference>
<reference evidence="2 3" key="1">
    <citation type="submission" date="2017-02" db="EMBL/GenBank/DDBJ databases">
        <authorList>
            <person name="Peterson S.W."/>
        </authorList>
    </citation>
    <scope>NUCLEOTIDE SEQUENCE [LARGE SCALE GENOMIC DNA]</scope>
    <source>
        <strain evidence="2 3">DSM 21749</strain>
    </source>
</reference>
<feature type="signal peptide" evidence="1">
    <location>
        <begin position="1"/>
        <end position="26"/>
    </location>
</feature>
<organism evidence="2 3">
    <name type="scientific">Lysobacter spongiicola DSM 21749</name>
    <dbReference type="NCBI Taxonomy" id="1122188"/>
    <lineage>
        <taxon>Bacteria</taxon>
        <taxon>Pseudomonadati</taxon>
        <taxon>Pseudomonadota</taxon>
        <taxon>Gammaproteobacteria</taxon>
        <taxon>Lysobacterales</taxon>
        <taxon>Lysobacteraceae</taxon>
        <taxon>Novilysobacter</taxon>
    </lineage>
</organism>
<evidence type="ECO:0000313" key="3">
    <source>
        <dbReference type="Proteomes" id="UP000190061"/>
    </source>
</evidence>
<dbReference type="STRING" id="1122188.SAMN02745674_00918"/>
<keyword evidence="1" id="KW-0732">Signal</keyword>
<name>A0A1T4NV73_9GAMM</name>
<evidence type="ECO:0000313" key="2">
    <source>
        <dbReference type="EMBL" id="SJZ82962.1"/>
    </source>
</evidence>
<gene>
    <name evidence="2" type="ORF">SAMN02745674_00918</name>
</gene>